<dbReference type="Gene3D" id="1.10.10.10">
    <property type="entry name" value="Winged helix-like DNA-binding domain superfamily/Winged helix DNA-binding domain"/>
    <property type="match status" value="1"/>
</dbReference>
<dbReference type="EMBL" id="BKAG01000043">
    <property type="protein sequence ID" value="GEP45175.1"/>
    <property type="molecule type" value="Genomic_DNA"/>
</dbReference>
<gene>
    <name evidence="5" type="ORF">BGE01nite_44660</name>
</gene>
<dbReference type="InterPro" id="IPR036388">
    <property type="entry name" value="WH-like_DNA-bd_sf"/>
</dbReference>
<keyword evidence="1" id="KW-0805">Transcription regulation</keyword>
<dbReference type="GO" id="GO:0003700">
    <property type="term" value="F:DNA-binding transcription factor activity"/>
    <property type="evidence" value="ECO:0007669"/>
    <property type="project" value="InterPro"/>
</dbReference>
<feature type="domain" description="HTH gntR-type" evidence="4">
    <location>
        <begin position="12"/>
        <end position="80"/>
    </location>
</feature>
<dbReference type="Pfam" id="PF00392">
    <property type="entry name" value="GntR"/>
    <property type="match status" value="1"/>
</dbReference>
<dbReference type="PANTHER" id="PTHR38445:SF7">
    <property type="entry name" value="GNTR-FAMILY TRANSCRIPTIONAL REGULATOR"/>
    <property type="match status" value="1"/>
</dbReference>
<comment type="caution">
    <text evidence="5">The sequence shown here is derived from an EMBL/GenBank/DDBJ whole genome shotgun (WGS) entry which is preliminary data.</text>
</comment>
<organism evidence="5 6">
    <name type="scientific">Brevifollis gellanilyticus</name>
    <dbReference type="NCBI Taxonomy" id="748831"/>
    <lineage>
        <taxon>Bacteria</taxon>
        <taxon>Pseudomonadati</taxon>
        <taxon>Verrucomicrobiota</taxon>
        <taxon>Verrucomicrobiia</taxon>
        <taxon>Verrucomicrobiales</taxon>
        <taxon>Verrucomicrobiaceae</taxon>
    </lineage>
</organism>
<dbReference type="Proteomes" id="UP000321577">
    <property type="component" value="Unassembled WGS sequence"/>
</dbReference>
<name>A0A512MEK4_9BACT</name>
<dbReference type="OrthoDB" id="46236at2"/>
<keyword evidence="2" id="KW-0238">DNA-binding</keyword>
<dbReference type="SUPFAM" id="SSF46785">
    <property type="entry name" value="Winged helix' DNA-binding domain"/>
    <property type="match status" value="1"/>
</dbReference>
<reference evidence="5 6" key="1">
    <citation type="submission" date="2019-07" db="EMBL/GenBank/DDBJ databases">
        <title>Whole genome shotgun sequence of Brevifollis gellanilyticus NBRC 108608.</title>
        <authorList>
            <person name="Hosoyama A."/>
            <person name="Uohara A."/>
            <person name="Ohji S."/>
            <person name="Ichikawa N."/>
        </authorList>
    </citation>
    <scope>NUCLEOTIDE SEQUENCE [LARGE SCALE GENOMIC DNA]</scope>
    <source>
        <strain evidence="5 6">NBRC 108608</strain>
    </source>
</reference>
<evidence type="ECO:0000313" key="5">
    <source>
        <dbReference type="EMBL" id="GEP45175.1"/>
    </source>
</evidence>
<dbReference type="GO" id="GO:0003677">
    <property type="term" value="F:DNA binding"/>
    <property type="evidence" value="ECO:0007669"/>
    <property type="project" value="UniProtKB-KW"/>
</dbReference>
<evidence type="ECO:0000256" key="1">
    <source>
        <dbReference type="ARBA" id="ARBA00023015"/>
    </source>
</evidence>
<accession>A0A512MEK4</accession>
<dbReference type="CDD" id="cd07377">
    <property type="entry name" value="WHTH_GntR"/>
    <property type="match status" value="1"/>
</dbReference>
<keyword evidence="6" id="KW-1185">Reference proteome</keyword>
<dbReference type="InterPro" id="IPR000524">
    <property type="entry name" value="Tscrpt_reg_HTH_GntR"/>
</dbReference>
<evidence type="ECO:0000256" key="2">
    <source>
        <dbReference type="ARBA" id="ARBA00023125"/>
    </source>
</evidence>
<evidence type="ECO:0000313" key="6">
    <source>
        <dbReference type="Proteomes" id="UP000321577"/>
    </source>
</evidence>
<dbReference type="SMART" id="SM00345">
    <property type="entry name" value="HTH_GNTR"/>
    <property type="match status" value="1"/>
</dbReference>
<sequence>MLPFPIELTAGAPIYEQIVEAVRRAVASGRLKEGDRFPSVRAISAELRVNPNTVQKAVTELTSLGLLEVHPGQGCYIATRSVSTVRQQREALAPLLERLVIEAAHQAVDEATLLELLRAKCRELKINLDSNS</sequence>
<proteinExistence type="predicted"/>
<dbReference type="PANTHER" id="PTHR38445">
    <property type="entry name" value="HTH-TYPE TRANSCRIPTIONAL REPRESSOR YTRA"/>
    <property type="match status" value="1"/>
</dbReference>
<evidence type="ECO:0000259" key="4">
    <source>
        <dbReference type="PROSITE" id="PS50949"/>
    </source>
</evidence>
<protein>
    <submittedName>
        <fullName evidence="5">GntR family transcriptional regulator</fullName>
    </submittedName>
</protein>
<dbReference type="RefSeq" id="WP_146853820.1">
    <property type="nucleotide sequence ID" value="NZ_BKAG01000043.1"/>
</dbReference>
<keyword evidence="3" id="KW-0804">Transcription</keyword>
<evidence type="ECO:0000256" key="3">
    <source>
        <dbReference type="ARBA" id="ARBA00023163"/>
    </source>
</evidence>
<dbReference type="InterPro" id="IPR036390">
    <property type="entry name" value="WH_DNA-bd_sf"/>
</dbReference>
<dbReference type="PROSITE" id="PS50949">
    <property type="entry name" value="HTH_GNTR"/>
    <property type="match status" value="1"/>
</dbReference>
<dbReference type="AlphaFoldDB" id="A0A512MEK4"/>